<organism evidence="3 4">
    <name type="scientific">Tetraodon nigroviridis</name>
    <name type="common">Spotted green pufferfish</name>
    <name type="synonym">Chelonodon nigroviridis</name>
    <dbReference type="NCBI Taxonomy" id="99883"/>
    <lineage>
        <taxon>Eukaryota</taxon>
        <taxon>Metazoa</taxon>
        <taxon>Chordata</taxon>
        <taxon>Craniata</taxon>
        <taxon>Vertebrata</taxon>
        <taxon>Euteleostomi</taxon>
        <taxon>Actinopterygii</taxon>
        <taxon>Neopterygii</taxon>
        <taxon>Teleostei</taxon>
        <taxon>Neoteleostei</taxon>
        <taxon>Acanthomorphata</taxon>
        <taxon>Eupercaria</taxon>
        <taxon>Tetraodontiformes</taxon>
        <taxon>Tetradontoidea</taxon>
        <taxon>Tetraodontidae</taxon>
        <taxon>Tetraodon</taxon>
    </lineage>
</organism>
<dbReference type="STRING" id="99883.ENSTNIP00000000452"/>
<dbReference type="Ensembl" id="ENSTNIT00000000847.1">
    <property type="protein sequence ID" value="ENSTNIP00000000452.1"/>
    <property type="gene ID" value="ENSTNIG00000000599.1"/>
</dbReference>
<proteinExistence type="predicted"/>
<dbReference type="InterPro" id="IPR015915">
    <property type="entry name" value="Kelch-typ_b-propeller"/>
</dbReference>
<keyword evidence="2" id="KW-0677">Repeat</keyword>
<reference evidence="3" key="2">
    <citation type="submission" date="2025-08" db="UniProtKB">
        <authorList>
            <consortium name="Ensembl"/>
        </authorList>
    </citation>
    <scope>IDENTIFICATION</scope>
</reference>
<keyword evidence="1" id="KW-0880">Kelch repeat</keyword>
<reference evidence="3" key="3">
    <citation type="submission" date="2025-09" db="UniProtKB">
        <authorList>
            <consortium name="Ensembl"/>
        </authorList>
    </citation>
    <scope>IDENTIFICATION</scope>
</reference>
<protein>
    <recommendedName>
        <fullName evidence="5">Kelch domain containing 1</fullName>
    </recommendedName>
</protein>
<dbReference type="Gene3D" id="2.120.10.80">
    <property type="entry name" value="Kelch-type beta propeller"/>
    <property type="match status" value="2"/>
</dbReference>
<reference evidence="4" key="1">
    <citation type="journal article" date="2004" name="Nature">
        <title>Genome duplication in the teleost fish Tetraodon nigroviridis reveals the early vertebrate proto-karyotype.</title>
        <authorList>
            <person name="Jaillon O."/>
            <person name="Aury J.-M."/>
            <person name="Brunet F."/>
            <person name="Petit J.-L."/>
            <person name="Stange-Thomann N."/>
            <person name="Mauceli E."/>
            <person name="Bouneau L."/>
            <person name="Fischer C."/>
            <person name="Ozouf-Costaz C."/>
            <person name="Bernot A."/>
            <person name="Nicaud S."/>
            <person name="Jaffe D."/>
            <person name="Fisher S."/>
            <person name="Lutfalla G."/>
            <person name="Dossat C."/>
            <person name="Segurens B."/>
            <person name="Dasilva C."/>
            <person name="Salanoubat M."/>
            <person name="Levy M."/>
            <person name="Boudet N."/>
            <person name="Castellano S."/>
            <person name="Anthouard V."/>
            <person name="Jubin C."/>
            <person name="Castelli V."/>
            <person name="Katinka M."/>
            <person name="Vacherie B."/>
            <person name="Biemont C."/>
            <person name="Skalli Z."/>
            <person name="Cattolico L."/>
            <person name="Poulain J."/>
            <person name="De Berardinis V."/>
            <person name="Cruaud C."/>
            <person name="Duprat S."/>
            <person name="Brottier P."/>
            <person name="Coutanceau J.-P."/>
            <person name="Gouzy J."/>
            <person name="Parra G."/>
            <person name="Lardier G."/>
            <person name="Chapple C."/>
            <person name="McKernan K.J."/>
            <person name="McEwan P."/>
            <person name="Bosak S."/>
            <person name="Kellis M."/>
            <person name="Volff J.-N."/>
            <person name="Guigo R."/>
            <person name="Zody M.C."/>
            <person name="Mesirov J."/>
            <person name="Lindblad-Toh K."/>
            <person name="Birren B."/>
            <person name="Nusbaum C."/>
            <person name="Kahn D."/>
            <person name="Robinson-Rechavi M."/>
            <person name="Laudet V."/>
            <person name="Schachter V."/>
            <person name="Quetier F."/>
            <person name="Saurin W."/>
            <person name="Scarpelli C."/>
            <person name="Wincker P."/>
            <person name="Lander E.S."/>
            <person name="Weissenbach J."/>
            <person name="Roest Crollius H."/>
        </authorList>
    </citation>
    <scope>NUCLEOTIDE SEQUENCE [LARGE SCALE GENOMIC DNA]</scope>
</reference>
<evidence type="ECO:0000256" key="2">
    <source>
        <dbReference type="ARBA" id="ARBA00022737"/>
    </source>
</evidence>
<keyword evidence="4" id="KW-1185">Reference proteome</keyword>
<dbReference type="OMA" id="SHWAFTD"/>
<dbReference type="PANTHER" id="PTHR46228:SF1">
    <property type="entry name" value="KELCH DOMAIN-CONTAINING PROTEIN 1"/>
    <property type="match status" value="1"/>
</dbReference>
<evidence type="ECO:0000313" key="3">
    <source>
        <dbReference type="Ensembl" id="ENSTNIP00000000452.1"/>
    </source>
</evidence>
<name>H3BWT9_TETNG</name>
<sequence length="348" mass="39031">ADLARCLQRSSHWAFTDGCTLYVWGGHQAQEAAGATVALPSDEIWLLDLERGSWERREMTGERPPDLSGPCASYIDGTFYLFAGCDSRRYTNEVPLQMFSCVLTEQRYRWRRVSDAEGTPPSPRSNHSCWVHRDRLIYFGGYGPKTLSQNTSSASFTVEEMTWVGANASLMGWNNEVDVFDVNAATWTKPHTQGLPPSPRSRHASAVLGNKGYISGGVLQEAAQLDLFCLDLETWTWTELHLPCSSAPPGRSMFSITPTSDHTLFIFGGVDSDRNTLNDAWQFHTQTRAWTKMTHPHWDKPRVGHTACLGRDHDVLVFGGSSNMCASHHSGDMFCFQTQPYSLHRYTL</sequence>
<dbReference type="AlphaFoldDB" id="H3BWT9"/>
<accession>H3BWT9</accession>
<dbReference type="HOGENOM" id="CLU_042804_0_0_1"/>
<evidence type="ECO:0000313" key="4">
    <source>
        <dbReference type="Proteomes" id="UP000007303"/>
    </source>
</evidence>
<dbReference type="Proteomes" id="UP000007303">
    <property type="component" value="Unassembled WGS sequence"/>
</dbReference>
<dbReference type="SUPFAM" id="SSF50965">
    <property type="entry name" value="Galactose oxidase, central domain"/>
    <property type="match status" value="1"/>
</dbReference>
<dbReference type="InterPro" id="IPR011043">
    <property type="entry name" value="Gal_Oxase/kelch_b-propeller"/>
</dbReference>
<dbReference type="GeneTree" id="ENSGT00940000157509"/>
<evidence type="ECO:0008006" key="5">
    <source>
        <dbReference type="Google" id="ProtNLM"/>
    </source>
</evidence>
<dbReference type="InParanoid" id="H3BWT9"/>
<evidence type="ECO:0000256" key="1">
    <source>
        <dbReference type="ARBA" id="ARBA00022441"/>
    </source>
</evidence>
<dbReference type="PANTHER" id="PTHR46228">
    <property type="entry name" value="KELCH DOMAIN-CONTAINING PROTEIN"/>
    <property type="match status" value="1"/>
</dbReference>
<dbReference type="Pfam" id="PF24681">
    <property type="entry name" value="Kelch_KLHDC2_KLHL20_DRC7"/>
    <property type="match status" value="2"/>
</dbReference>